<evidence type="ECO:0000256" key="1">
    <source>
        <dbReference type="RuleBase" id="RU363082"/>
    </source>
</evidence>
<gene>
    <name evidence="2" type="ORF">PMEA_00008993</name>
</gene>
<sequence>MGKVSDAQASYVLRSPKMAAGPAFLATSKWMRAAFAIATKLHLGNTSLNGSSFTRFSTKSALPVLTLYTKHVCPLCDEAKVALESYRHRFQFEEVDIKAKGNEAWFEKYRYEIPVFHLNGSFLMKHRVNEEVLERELSKFEEQQRG</sequence>
<dbReference type="Pfam" id="PF05768">
    <property type="entry name" value="Glrx-like"/>
    <property type="match status" value="1"/>
</dbReference>
<organism evidence="2 3">
    <name type="scientific">Pocillopora meandrina</name>
    <dbReference type="NCBI Taxonomy" id="46732"/>
    <lineage>
        <taxon>Eukaryota</taxon>
        <taxon>Metazoa</taxon>
        <taxon>Cnidaria</taxon>
        <taxon>Anthozoa</taxon>
        <taxon>Hexacorallia</taxon>
        <taxon>Scleractinia</taxon>
        <taxon>Astrocoeniina</taxon>
        <taxon>Pocilloporidae</taxon>
        <taxon>Pocillopora</taxon>
    </lineage>
</organism>
<reference evidence="2 3" key="1">
    <citation type="submission" date="2022-05" db="EMBL/GenBank/DDBJ databases">
        <authorList>
            <consortium name="Genoscope - CEA"/>
            <person name="William W."/>
        </authorList>
    </citation>
    <scope>NUCLEOTIDE SEQUENCE [LARGE SCALE GENOMIC DNA]</scope>
</reference>
<name>A0AAU9WPP1_9CNID</name>
<comment type="similarity">
    <text evidence="1">Belongs to the glutaredoxin family.</text>
</comment>
<keyword evidence="1" id="KW-0249">Electron transport</keyword>
<dbReference type="InterPro" id="IPR008554">
    <property type="entry name" value="Glutaredoxin-like"/>
</dbReference>
<keyword evidence="1" id="KW-0813">Transport</keyword>
<dbReference type="FunFam" id="3.40.30.10:FF:000628">
    <property type="entry name" value="Glutaredoxin-like protein C5orf63 homolog"/>
    <property type="match status" value="1"/>
</dbReference>
<dbReference type="AlphaFoldDB" id="A0AAU9WPP1"/>
<dbReference type="InterPro" id="IPR036249">
    <property type="entry name" value="Thioredoxin-like_sf"/>
</dbReference>
<evidence type="ECO:0000313" key="3">
    <source>
        <dbReference type="Proteomes" id="UP001159428"/>
    </source>
</evidence>
<dbReference type="Proteomes" id="UP001159428">
    <property type="component" value="Unassembled WGS sequence"/>
</dbReference>
<dbReference type="InterPro" id="IPR052565">
    <property type="entry name" value="Glutaredoxin-like_YDR286C"/>
</dbReference>
<accession>A0AAU9WPP1</accession>
<evidence type="ECO:0000313" key="2">
    <source>
        <dbReference type="EMBL" id="CAH3121018.1"/>
    </source>
</evidence>
<dbReference type="Gene3D" id="3.40.30.10">
    <property type="entry name" value="Glutaredoxin"/>
    <property type="match status" value="1"/>
</dbReference>
<dbReference type="SUPFAM" id="SSF52833">
    <property type="entry name" value="Thioredoxin-like"/>
    <property type="match status" value="1"/>
</dbReference>
<dbReference type="PANTHER" id="PTHR33558:SF1">
    <property type="entry name" value="GLUTAREDOXIN-LIKE PROTEIN C5ORF63 HOMOLOG"/>
    <property type="match status" value="1"/>
</dbReference>
<dbReference type="PANTHER" id="PTHR33558">
    <property type="entry name" value="GLUTAREDOXIN-LIKE PROTEIN C5ORF63 HOMOLOG"/>
    <property type="match status" value="1"/>
</dbReference>
<keyword evidence="3" id="KW-1185">Reference proteome</keyword>
<dbReference type="EMBL" id="CALNXJ010000018">
    <property type="protein sequence ID" value="CAH3121018.1"/>
    <property type="molecule type" value="Genomic_DNA"/>
</dbReference>
<comment type="caution">
    <text evidence="2">The sequence shown here is derived from an EMBL/GenBank/DDBJ whole genome shotgun (WGS) entry which is preliminary data.</text>
</comment>
<proteinExistence type="inferred from homology"/>
<protein>
    <recommendedName>
        <fullName evidence="1">Glutaredoxin-like protein</fullName>
    </recommendedName>
</protein>